<dbReference type="Proteomes" id="UP001172386">
    <property type="component" value="Unassembled WGS sequence"/>
</dbReference>
<organism evidence="1 2">
    <name type="scientific">Neophaeococcomyces mojaviensis</name>
    <dbReference type="NCBI Taxonomy" id="3383035"/>
    <lineage>
        <taxon>Eukaryota</taxon>
        <taxon>Fungi</taxon>
        <taxon>Dikarya</taxon>
        <taxon>Ascomycota</taxon>
        <taxon>Pezizomycotina</taxon>
        <taxon>Eurotiomycetes</taxon>
        <taxon>Chaetothyriomycetidae</taxon>
        <taxon>Chaetothyriales</taxon>
        <taxon>Chaetothyriales incertae sedis</taxon>
        <taxon>Neophaeococcomyces</taxon>
    </lineage>
</organism>
<name>A0ACC3A7G1_9EURO</name>
<proteinExistence type="predicted"/>
<dbReference type="EMBL" id="JAPDRQ010000078">
    <property type="protein sequence ID" value="KAJ9656406.1"/>
    <property type="molecule type" value="Genomic_DNA"/>
</dbReference>
<reference evidence="1" key="1">
    <citation type="submission" date="2022-10" db="EMBL/GenBank/DDBJ databases">
        <title>Culturing micro-colonial fungi from biological soil crusts in the Mojave desert and describing Neophaeococcomyces mojavensis, and introducing the new genera and species Taxawa tesnikishii.</title>
        <authorList>
            <person name="Kurbessoian T."/>
            <person name="Stajich J.E."/>
        </authorList>
    </citation>
    <scope>NUCLEOTIDE SEQUENCE</scope>
    <source>
        <strain evidence="1">JES_112</strain>
    </source>
</reference>
<protein>
    <submittedName>
        <fullName evidence="1">Uncharacterized protein</fullName>
    </submittedName>
</protein>
<sequence>MKAFIAVLPLVLRYAEAIPRPQSQSERYSSEVTASVTATSASAPPTSTPSTTAQNPCAAISQIYAQANTSITNIRVPAQLAYDCLNDVPLDSASAVPWLNTLKPYIEWQSTIAYLKNPPKGYLEPAVDVWGGLQAIIDRVSNGKYANEYQLEFDIYRLFQSTHDGHFRYLPSLAGGVFAFGRPISLVSYSVDGTEAPKPYVYSDVLSYFVNGSAVPSPVRSIDGQNAVAYLENWAQYGSLQDPDALYNNVFYELGQASLGASGSGAGTFAGGGRGAYIFPGNTTTLGFENGTSATFSNFARLLVPFRNITNGTVLYNTWINPYATRTSGAGGNVAAATNSSTPTSSTTVVSSSTRTATGTPRPGYPSPVISQRNNYVGGWYLTEAGYEDVAVLGVQSFVGTTDFQSVVYDFLDQASRAGKTKLVIDVSANGGGTILQGYNLFKNLFPAILPYGATRFRHHETFDIIGETVSERIYYYPYNYTNPPNPVWQDFAGGTPFNYRADVDVNYENFDSWRDKDPPNTIYGDQFTSIIRWNLSDPTNTPANGVQVNGYGNRTGLPPTQPFKPENIVILYDGYCASTCAIFSEMMTQQGGIKTISIGGRPNQGPMQTVGGVKGTNNYPWTFIYQLVSDTYELAPDQAGYFNSTSLYDYINPATYEIPYLRAVANSGQVNVRDGIRQGDTSQTPLQFVYEAANCRLYYTAEMTVDVTSMWEKVVDVAWGGDKCVQGSVGASGKAGNAKREEMEARSNERMKKRMLEMTLDKAAALEESLGLFTDVSGIEVQHGMMLP</sequence>
<keyword evidence="2" id="KW-1185">Reference proteome</keyword>
<evidence type="ECO:0000313" key="1">
    <source>
        <dbReference type="EMBL" id="KAJ9656406.1"/>
    </source>
</evidence>
<gene>
    <name evidence="1" type="ORF">H2198_004984</name>
</gene>
<accession>A0ACC3A7G1</accession>
<evidence type="ECO:0000313" key="2">
    <source>
        <dbReference type="Proteomes" id="UP001172386"/>
    </source>
</evidence>
<comment type="caution">
    <text evidence="1">The sequence shown here is derived from an EMBL/GenBank/DDBJ whole genome shotgun (WGS) entry which is preliminary data.</text>
</comment>